<dbReference type="AlphaFoldDB" id="A0AAV6HGI0"/>
<dbReference type="EMBL" id="JADWDJ010000001">
    <property type="protein sequence ID" value="KAG5286448.1"/>
    <property type="molecule type" value="Genomic_DNA"/>
</dbReference>
<dbReference type="Proteomes" id="UP000823561">
    <property type="component" value="Chromosome 1"/>
</dbReference>
<evidence type="ECO:0000313" key="1">
    <source>
        <dbReference type="EMBL" id="KAG5286448.1"/>
    </source>
</evidence>
<comment type="caution">
    <text evidence="1">The sequence shown here is derived from an EMBL/GenBank/DDBJ whole genome shotgun (WGS) entry which is preliminary data.</text>
</comment>
<reference evidence="1 2" key="1">
    <citation type="submission" date="2020-10" db="EMBL/GenBank/DDBJ databases">
        <title>Chromosome-scale genome assembly of the Allis shad, Alosa alosa.</title>
        <authorList>
            <person name="Margot Z."/>
            <person name="Christophe K."/>
            <person name="Cabau C."/>
            <person name="Louis A."/>
            <person name="Berthelot C."/>
            <person name="Parey E."/>
            <person name="Roest Crollius H."/>
            <person name="Montfort J."/>
            <person name="Robinson-Rechavi M."/>
            <person name="Bucao C."/>
            <person name="Bouchez O."/>
            <person name="Gislard M."/>
            <person name="Lluch J."/>
            <person name="Milhes M."/>
            <person name="Lampietro C."/>
            <person name="Lopez Roques C."/>
            <person name="Donnadieu C."/>
            <person name="Braasch I."/>
            <person name="Desvignes T."/>
            <person name="Postlethwait J."/>
            <person name="Bobe J."/>
            <person name="Guiguen Y."/>
        </authorList>
    </citation>
    <scope>NUCLEOTIDE SEQUENCE [LARGE SCALE GENOMIC DNA]</scope>
    <source>
        <strain evidence="1">M-15738</strain>
        <tissue evidence="1">Blood</tissue>
    </source>
</reference>
<evidence type="ECO:0000313" key="2">
    <source>
        <dbReference type="Proteomes" id="UP000823561"/>
    </source>
</evidence>
<protein>
    <submittedName>
        <fullName evidence="1">Uncharacterized protein</fullName>
    </submittedName>
</protein>
<keyword evidence="2" id="KW-1185">Reference proteome</keyword>
<organism evidence="1 2">
    <name type="scientific">Alosa alosa</name>
    <name type="common">allis shad</name>
    <dbReference type="NCBI Taxonomy" id="278164"/>
    <lineage>
        <taxon>Eukaryota</taxon>
        <taxon>Metazoa</taxon>
        <taxon>Chordata</taxon>
        <taxon>Craniata</taxon>
        <taxon>Vertebrata</taxon>
        <taxon>Euteleostomi</taxon>
        <taxon>Actinopterygii</taxon>
        <taxon>Neopterygii</taxon>
        <taxon>Teleostei</taxon>
        <taxon>Clupei</taxon>
        <taxon>Clupeiformes</taxon>
        <taxon>Clupeoidei</taxon>
        <taxon>Clupeidae</taxon>
        <taxon>Alosa</taxon>
    </lineage>
</organism>
<proteinExistence type="predicted"/>
<gene>
    <name evidence="1" type="ORF">AALO_G00014970</name>
</gene>
<name>A0AAV6HGI0_9TELE</name>
<accession>A0AAV6HGI0</accession>
<sequence length="74" mass="8180">MLYPQIPLNTRGLQRRASGYVLNMTTTRSPIKAFRVESVSGINGAVCGRGEMACFTLWPSTNTAFMCLQQQPPD</sequence>